<dbReference type="GO" id="GO:0006886">
    <property type="term" value="P:intracellular protein transport"/>
    <property type="evidence" value="ECO:0007669"/>
    <property type="project" value="InterPro"/>
</dbReference>
<dbReference type="GO" id="GO:0030130">
    <property type="term" value="C:clathrin coat of trans-Golgi network vesicle"/>
    <property type="evidence" value="ECO:0007669"/>
    <property type="project" value="InterPro"/>
</dbReference>
<evidence type="ECO:0000256" key="2">
    <source>
        <dbReference type="ARBA" id="ARBA00005263"/>
    </source>
</evidence>
<keyword evidence="10" id="KW-1185">Reference proteome</keyword>
<dbReference type="GO" id="GO:0032050">
    <property type="term" value="F:clathrin heavy chain binding"/>
    <property type="evidence" value="ECO:0007669"/>
    <property type="project" value="TreeGrafter"/>
</dbReference>
<reference evidence="9 10" key="1">
    <citation type="submission" date="2018-11" db="EMBL/GenBank/DDBJ databases">
        <title>Genome assembly of Steccherinum ochraceum LE-BIN_3174, the white-rot fungus of the Steccherinaceae family (The Residual Polyporoid clade, Polyporales, Basidiomycota).</title>
        <authorList>
            <person name="Fedorova T.V."/>
            <person name="Glazunova O.A."/>
            <person name="Landesman E.O."/>
            <person name="Moiseenko K.V."/>
            <person name="Psurtseva N.V."/>
            <person name="Savinova O.S."/>
            <person name="Shakhova N.V."/>
            <person name="Tyazhelova T.V."/>
            <person name="Vasina D.V."/>
        </authorList>
    </citation>
    <scope>NUCLEOTIDE SEQUENCE [LARGE SCALE GENOMIC DNA]</scope>
    <source>
        <strain evidence="9 10">LE-BIN_3174</strain>
    </source>
</reference>
<evidence type="ECO:0000313" key="10">
    <source>
        <dbReference type="Proteomes" id="UP000292702"/>
    </source>
</evidence>
<organism evidence="9 10">
    <name type="scientific">Steccherinum ochraceum</name>
    <dbReference type="NCBI Taxonomy" id="92696"/>
    <lineage>
        <taxon>Eukaryota</taxon>
        <taxon>Fungi</taxon>
        <taxon>Dikarya</taxon>
        <taxon>Basidiomycota</taxon>
        <taxon>Agaricomycotina</taxon>
        <taxon>Agaricomycetes</taxon>
        <taxon>Polyporales</taxon>
        <taxon>Steccherinaceae</taxon>
        <taxon>Steccherinum</taxon>
    </lineage>
</organism>
<dbReference type="Proteomes" id="UP000292702">
    <property type="component" value="Unassembled WGS sequence"/>
</dbReference>
<keyword evidence="3 6" id="KW-0472">Membrane</keyword>
<feature type="compositionally biased region" description="Low complexity" evidence="8">
    <location>
        <begin position="56"/>
        <end position="73"/>
    </location>
</feature>
<keyword evidence="5 6" id="KW-0968">Cytoplasmic vesicle</keyword>
<dbReference type="EMBL" id="RWJN01000174">
    <property type="protein sequence ID" value="TCD65563.1"/>
    <property type="molecule type" value="Genomic_DNA"/>
</dbReference>
<protein>
    <recommendedName>
        <fullName evidence="6">Clathrin light chain</fullName>
    </recommendedName>
</protein>
<dbReference type="InterPro" id="IPR000996">
    <property type="entry name" value="Clathrin_L-chain"/>
</dbReference>
<keyword evidence="7" id="KW-0175">Coiled coil</keyword>
<dbReference type="PANTHER" id="PTHR10639">
    <property type="entry name" value="CLATHRIN LIGHT CHAIN"/>
    <property type="match status" value="1"/>
</dbReference>
<dbReference type="PANTHER" id="PTHR10639:SF7">
    <property type="entry name" value="CLATHRIN LIGHT CHAIN"/>
    <property type="match status" value="1"/>
</dbReference>
<comment type="caution">
    <text evidence="9">The sequence shown here is derived from an EMBL/GenBank/DDBJ whole genome shotgun (WGS) entry which is preliminary data.</text>
</comment>
<evidence type="ECO:0000256" key="1">
    <source>
        <dbReference type="ARBA" id="ARBA00004180"/>
    </source>
</evidence>
<name>A0A4R0RFQ6_9APHY</name>
<evidence type="ECO:0000256" key="8">
    <source>
        <dbReference type="SAM" id="MobiDB-lite"/>
    </source>
</evidence>
<dbReference type="GO" id="GO:0072583">
    <property type="term" value="P:clathrin-dependent endocytosis"/>
    <property type="evidence" value="ECO:0007669"/>
    <property type="project" value="TreeGrafter"/>
</dbReference>
<accession>A0A4R0RFQ6</accession>
<evidence type="ECO:0000256" key="4">
    <source>
        <dbReference type="ARBA" id="ARBA00023176"/>
    </source>
</evidence>
<dbReference type="GO" id="GO:0005198">
    <property type="term" value="F:structural molecule activity"/>
    <property type="evidence" value="ECO:0007669"/>
    <property type="project" value="InterPro"/>
</dbReference>
<comment type="function">
    <text evidence="6">Clathrin is the major protein of the polyhedral coat of coated pits and vesicles.</text>
</comment>
<dbReference type="Pfam" id="PF01086">
    <property type="entry name" value="Clathrin_lg_ch"/>
    <property type="match status" value="2"/>
</dbReference>
<sequence length="279" mass="30661">MSDFLQRESELLGDEFASTNATGDSFATAGGDDIDFDRAASAFPDISFDGSSEIPTSNASVTNGTGTTAVTNGFSFDDFDTPPRGNTEVKVTGDDEIEKFESEFPDIDVPQSQPTFTSPSAPSFGAAPPFAPRPQPSAFSNTPILNQRIDEDEPEVIKQWREKQAEEIKARDEASKAKREETVAKAERAIDSFYEEYSKKKERNIRENKEHEEEFVAKMTDSLSTGTTWQRIADIIELENSQSKTIARSGAGTTDLTRFKEVLLRLKREGESAPGAAGY</sequence>
<proteinExistence type="inferred from homology"/>
<comment type="subcellular location">
    <subcellularLocation>
        <location evidence="1 6">Cytoplasmic vesicle membrane</location>
        <topology evidence="1 6">Peripheral membrane protein</topology>
        <orientation evidence="1 6">Cytoplasmic side</orientation>
    </subcellularLocation>
    <subcellularLocation>
        <location evidence="6">Membrane</location>
        <location evidence="6">Coated pit</location>
        <topology evidence="6">Peripheral membrane protein</topology>
        <orientation evidence="6">Cytoplasmic side</orientation>
    </subcellularLocation>
    <text evidence="6">Cytoplasmic face of coated pits and vesicles.</text>
</comment>
<feature type="region of interest" description="Disordered" evidence="8">
    <location>
        <begin position="103"/>
        <end position="153"/>
    </location>
</feature>
<dbReference type="STRING" id="92696.A0A4R0RFQ6"/>
<feature type="compositionally biased region" description="Low complexity" evidence="8">
    <location>
        <begin position="118"/>
        <end position="128"/>
    </location>
</feature>
<dbReference type="AlphaFoldDB" id="A0A4R0RFQ6"/>
<feature type="region of interest" description="Disordered" evidence="8">
    <location>
        <begin position="47"/>
        <end position="90"/>
    </location>
</feature>
<evidence type="ECO:0000256" key="5">
    <source>
        <dbReference type="ARBA" id="ARBA00023329"/>
    </source>
</evidence>
<evidence type="ECO:0000313" key="9">
    <source>
        <dbReference type="EMBL" id="TCD65563.1"/>
    </source>
</evidence>
<evidence type="ECO:0000256" key="3">
    <source>
        <dbReference type="ARBA" id="ARBA00023136"/>
    </source>
</evidence>
<dbReference type="GO" id="GO:0030132">
    <property type="term" value="C:clathrin coat of coated pit"/>
    <property type="evidence" value="ECO:0007669"/>
    <property type="project" value="InterPro"/>
</dbReference>
<evidence type="ECO:0000256" key="6">
    <source>
        <dbReference type="RuleBase" id="RU363137"/>
    </source>
</evidence>
<gene>
    <name evidence="9" type="ORF">EIP91_002483</name>
</gene>
<feature type="coiled-coil region" evidence="7">
    <location>
        <begin position="183"/>
        <end position="214"/>
    </location>
</feature>
<keyword evidence="4 6" id="KW-0168">Coated pit</keyword>
<comment type="similarity">
    <text evidence="2 6">Belongs to the clathrin light chain family.</text>
</comment>
<dbReference type="OrthoDB" id="5512at2759"/>
<evidence type="ECO:0000256" key="7">
    <source>
        <dbReference type="SAM" id="Coils"/>
    </source>
</evidence>